<dbReference type="InterPro" id="IPR021139">
    <property type="entry name" value="NYN"/>
</dbReference>
<dbReference type="AlphaFoldDB" id="X1J0R4"/>
<dbReference type="PANTHER" id="PTHR35458">
    <property type="entry name" value="SLR0755 PROTEIN"/>
    <property type="match status" value="1"/>
</dbReference>
<comment type="caution">
    <text evidence="2">The sequence shown here is derived from an EMBL/GenBank/DDBJ whole genome shotgun (WGS) entry which is preliminary data.</text>
</comment>
<sequence>MVDKTDRVMIFIDGSNLYHSIKNFFKRTDIDMGKLGNKLLDKRRLVRIYYYNAKVGLKEEPERYRDQQAFFASVSAIPYCELRLGRLVYINWPNTPPFEKGVDIQLATDMITHSFKNNYDVAVLVAGDNDYVGALQSVKDNGKHVEVALFGKERTSRQLRVAADRVITINARFLKGCWK</sequence>
<protein>
    <recommendedName>
        <fullName evidence="1">NYN domain-containing protein</fullName>
    </recommendedName>
</protein>
<evidence type="ECO:0000313" key="2">
    <source>
        <dbReference type="EMBL" id="GAH75085.1"/>
    </source>
</evidence>
<feature type="domain" description="NYN" evidence="1">
    <location>
        <begin position="7"/>
        <end position="169"/>
    </location>
</feature>
<accession>X1J0R4</accession>
<dbReference type="PANTHER" id="PTHR35458:SF8">
    <property type="entry name" value="SLR0650 PROTEIN"/>
    <property type="match status" value="1"/>
</dbReference>
<dbReference type="Pfam" id="PF01936">
    <property type="entry name" value="NYN"/>
    <property type="match status" value="1"/>
</dbReference>
<dbReference type="EMBL" id="BARU01027545">
    <property type="protein sequence ID" value="GAH75085.1"/>
    <property type="molecule type" value="Genomic_DNA"/>
</dbReference>
<evidence type="ECO:0000259" key="1">
    <source>
        <dbReference type="Pfam" id="PF01936"/>
    </source>
</evidence>
<dbReference type="InterPro" id="IPR047140">
    <property type="entry name" value="LabA"/>
</dbReference>
<dbReference type="CDD" id="cd10911">
    <property type="entry name" value="PIN_LabA"/>
    <property type="match status" value="1"/>
</dbReference>
<name>X1J0R4_9ZZZZ</name>
<gene>
    <name evidence="2" type="ORF">S03H2_44093</name>
</gene>
<dbReference type="GO" id="GO:0004540">
    <property type="term" value="F:RNA nuclease activity"/>
    <property type="evidence" value="ECO:0007669"/>
    <property type="project" value="InterPro"/>
</dbReference>
<organism evidence="2">
    <name type="scientific">marine sediment metagenome</name>
    <dbReference type="NCBI Taxonomy" id="412755"/>
    <lineage>
        <taxon>unclassified sequences</taxon>
        <taxon>metagenomes</taxon>
        <taxon>ecological metagenomes</taxon>
    </lineage>
</organism>
<proteinExistence type="predicted"/>
<dbReference type="Gene3D" id="3.40.50.1010">
    <property type="entry name" value="5'-nuclease"/>
    <property type="match status" value="1"/>
</dbReference>
<reference evidence="2" key="1">
    <citation type="journal article" date="2014" name="Front. Microbiol.">
        <title>High frequency of phylogenetically diverse reductive dehalogenase-homologous genes in deep subseafloor sedimentary metagenomes.</title>
        <authorList>
            <person name="Kawai M."/>
            <person name="Futagami T."/>
            <person name="Toyoda A."/>
            <person name="Takaki Y."/>
            <person name="Nishi S."/>
            <person name="Hori S."/>
            <person name="Arai W."/>
            <person name="Tsubouchi T."/>
            <person name="Morono Y."/>
            <person name="Uchiyama I."/>
            <person name="Ito T."/>
            <person name="Fujiyama A."/>
            <person name="Inagaki F."/>
            <person name="Takami H."/>
        </authorList>
    </citation>
    <scope>NUCLEOTIDE SEQUENCE</scope>
    <source>
        <strain evidence="2">Expedition CK06-06</strain>
    </source>
</reference>